<proteinExistence type="predicted"/>
<protein>
    <submittedName>
        <fullName evidence="1">Uncharacterized protein</fullName>
    </submittedName>
</protein>
<organism evidence="1 2">
    <name type="scientific">Cylindrotheca closterium</name>
    <dbReference type="NCBI Taxonomy" id="2856"/>
    <lineage>
        <taxon>Eukaryota</taxon>
        <taxon>Sar</taxon>
        <taxon>Stramenopiles</taxon>
        <taxon>Ochrophyta</taxon>
        <taxon>Bacillariophyta</taxon>
        <taxon>Bacillariophyceae</taxon>
        <taxon>Bacillariophycidae</taxon>
        <taxon>Bacillariales</taxon>
        <taxon>Bacillariaceae</taxon>
        <taxon>Cylindrotheca</taxon>
    </lineage>
</organism>
<gene>
    <name evidence="1" type="ORF">CYCCA115_LOCUS9474</name>
</gene>
<reference evidence="1" key="1">
    <citation type="submission" date="2023-08" db="EMBL/GenBank/DDBJ databases">
        <authorList>
            <person name="Audoor S."/>
            <person name="Bilcke G."/>
        </authorList>
    </citation>
    <scope>NUCLEOTIDE SEQUENCE</scope>
</reference>
<accession>A0AAD2CT27</accession>
<dbReference type="AlphaFoldDB" id="A0AAD2CT27"/>
<keyword evidence="2" id="KW-1185">Reference proteome</keyword>
<sequence>MAQKEETRWRRKAQGKGFSGGLQQIKVAQVAQDGSSHWVTCQSKRLLEEGCMQENCLWYDQTRYPYPTPPTTEPLYSNFNGPNAEQNSKALLQGLYEVETLDRYLASFIDHCQRPEGLEDQPLEVDLEDHVSFWRQHGSCKRHQAIDLALTKRLTWDLLHLQRRPVGWISNDAKSCFDRIVHGVATTSLMRFGIQCCTLCSMFDTLMKSKHRVRTGFGDLDRVFTPPTLIPFQGCGQGNGAGPPIWVAISSILLGMMISKGFGFDFLIPVLVYDAAPDIDKLPHPAAPMLHRVMKNGAPVVVHSEPWSQSQLDMRVAWGCHSSANEFKEFLMEKFLDFGRKGFLILLPYDAIKDEKGLCLSPIGCVPQDNRRPRMIVDYLFWGLNDETMKLAPEGAMQFSTAPLCIREALMKANPDYGPVYMYKNNMLDGFYRIQLDGGLGVNHIGQWLGVSHRVGPMMTYWVLPKSGIPISVDTVQMVTKAEQQTDSVNQQMQRWAADVSKIVDAKSTYINWGKEEIPHQMMFDFDNKDDKFMRNFDMLINPEMLHDGDFEGTEQAADDLDAQDFTNMKIGLQQGTEGELQRAKVKQQIVDENGRPIGVASSNQLLDRRQYEVEYADGGTEIFAANILLRICLHRSTNTDISTN</sequence>
<evidence type="ECO:0000313" key="1">
    <source>
        <dbReference type="EMBL" id="CAJ1945328.1"/>
    </source>
</evidence>
<dbReference type="Proteomes" id="UP001295423">
    <property type="component" value="Unassembled WGS sequence"/>
</dbReference>
<evidence type="ECO:0000313" key="2">
    <source>
        <dbReference type="Proteomes" id="UP001295423"/>
    </source>
</evidence>
<dbReference type="EMBL" id="CAKOGP040001358">
    <property type="protein sequence ID" value="CAJ1945328.1"/>
    <property type="molecule type" value="Genomic_DNA"/>
</dbReference>
<name>A0AAD2CT27_9STRA</name>
<comment type="caution">
    <text evidence="1">The sequence shown here is derived from an EMBL/GenBank/DDBJ whole genome shotgun (WGS) entry which is preliminary data.</text>
</comment>